<accession>A0A141SD59</accession>
<evidence type="ECO:0000256" key="1">
    <source>
        <dbReference type="ARBA" id="ARBA00004474"/>
    </source>
</evidence>
<proteinExistence type="inferred from homology"/>
<evidence type="ECO:0000256" key="5">
    <source>
        <dbReference type="SAM" id="Phobius"/>
    </source>
</evidence>
<keyword evidence="4 6" id="KW-0934">Plastid</keyword>
<evidence type="ECO:0000256" key="2">
    <source>
        <dbReference type="ARBA" id="ARBA00010985"/>
    </source>
</evidence>
<dbReference type="EMBL" id="KT266785">
    <property type="protein sequence ID" value="AMK96227.1"/>
    <property type="molecule type" value="Genomic_DNA"/>
</dbReference>
<dbReference type="GeneID" id="27215699"/>
<comment type="subcellular location">
    <subcellularLocation>
        <location evidence="1">Plastid</location>
    </subcellularLocation>
</comment>
<dbReference type="InterPro" id="IPR008470">
    <property type="entry name" value="Uncharacterised_Ycf33"/>
</dbReference>
<evidence type="ECO:0000313" key="6">
    <source>
        <dbReference type="EMBL" id="AMK96227.1"/>
    </source>
</evidence>
<evidence type="ECO:0000256" key="3">
    <source>
        <dbReference type="ARBA" id="ARBA00021584"/>
    </source>
</evidence>
<geneLocation type="plastid" evidence="6"/>
<organism evidence="6">
    <name type="scientific">Sporolithon durum</name>
    <dbReference type="NCBI Taxonomy" id="48970"/>
    <lineage>
        <taxon>Eukaryota</taxon>
        <taxon>Rhodophyta</taxon>
        <taxon>Florideophyceae</taxon>
        <taxon>Corallinophycidae</taxon>
        <taxon>Sporolithales</taxon>
        <taxon>Sporolithaceae</taxon>
        <taxon>Sporolithon</taxon>
    </lineage>
</organism>
<protein>
    <recommendedName>
        <fullName evidence="3">Uncharacterized protein ycf33</fullName>
    </recommendedName>
</protein>
<comment type="similarity">
    <text evidence="2">Belongs to the ycf33 family.</text>
</comment>
<name>A0A141SD59_9FLOR</name>
<sequence length="65" mass="7713">MYFFWNNITKLPRFFISVLIGFFLTTLNPFFGLLRNNKNNIIIPILMISFIIILVYILKLMLGIN</sequence>
<keyword evidence="5" id="KW-1133">Transmembrane helix</keyword>
<evidence type="ECO:0000256" key="4">
    <source>
        <dbReference type="ARBA" id="ARBA00022640"/>
    </source>
</evidence>
<dbReference type="AlphaFoldDB" id="A0A141SD59"/>
<feature type="transmembrane region" description="Helical" evidence="5">
    <location>
        <begin position="41"/>
        <end position="62"/>
    </location>
</feature>
<dbReference type="RefSeq" id="YP_009243985.1">
    <property type="nucleotide sequence ID" value="NC_029857.1"/>
</dbReference>
<keyword evidence="5" id="KW-0472">Membrane</keyword>
<gene>
    <name evidence="6" type="primary">ycf33</name>
    <name evidence="6" type="ORF">Sdur_195</name>
</gene>
<reference evidence="6" key="1">
    <citation type="submission" date="2015-07" db="EMBL/GenBank/DDBJ databases">
        <title>Reconstructing the complex evolutionary history of mobile plasmids in red algal genomes.</title>
        <authorList>
            <person name="Lee J."/>
            <person name="Kim K.M."/>
            <person name="Yang E.C."/>
            <person name="Miller K.A."/>
            <person name="Boo S.M."/>
            <person name="Bhattacharya D."/>
            <person name="Yoon H.S."/>
        </authorList>
    </citation>
    <scope>NUCLEOTIDE SEQUENCE</scope>
</reference>
<dbReference type="GO" id="GO:0009536">
    <property type="term" value="C:plastid"/>
    <property type="evidence" value="ECO:0007669"/>
    <property type="project" value="UniProtKB-SubCell"/>
</dbReference>
<keyword evidence="5" id="KW-0812">Transmembrane</keyword>
<dbReference type="Pfam" id="PF05421">
    <property type="entry name" value="DUF751"/>
    <property type="match status" value="1"/>
</dbReference>
<feature type="transmembrane region" description="Helical" evidence="5">
    <location>
        <begin position="14"/>
        <end position="34"/>
    </location>
</feature>